<dbReference type="Gene3D" id="3.40.366.10">
    <property type="entry name" value="Malonyl-Coenzyme A Acyl Carrier Protein, domain 2"/>
    <property type="match status" value="1"/>
</dbReference>
<name>A0ABR4CH52_9HELO</name>
<dbReference type="SUPFAM" id="SSF52151">
    <property type="entry name" value="FabD/lysophospholipase-like"/>
    <property type="match status" value="1"/>
</dbReference>
<comment type="caution">
    <text evidence="2">The sequence shown here is derived from an EMBL/GenBank/DDBJ whole genome shotgun (WGS) entry which is preliminary data.</text>
</comment>
<dbReference type="InterPro" id="IPR014043">
    <property type="entry name" value="Acyl_transferase_dom"/>
</dbReference>
<protein>
    <recommendedName>
        <fullName evidence="1">Malonyl-CoA:ACP transacylase (MAT) domain-containing protein</fullName>
    </recommendedName>
</protein>
<organism evidence="2 3">
    <name type="scientific">Oculimacula yallundae</name>
    <dbReference type="NCBI Taxonomy" id="86028"/>
    <lineage>
        <taxon>Eukaryota</taxon>
        <taxon>Fungi</taxon>
        <taxon>Dikarya</taxon>
        <taxon>Ascomycota</taxon>
        <taxon>Pezizomycotina</taxon>
        <taxon>Leotiomycetes</taxon>
        <taxon>Helotiales</taxon>
        <taxon>Ploettnerulaceae</taxon>
        <taxon>Oculimacula</taxon>
    </lineage>
</organism>
<evidence type="ECO:0000313" key="3">
    <source>
        <dbReference type="Proteomes" id="UP001595075"/>
    </source>
</evidence>
<reference evidence="2 3" key="1">
    <citation type="journal article" date="2024" name="Commun. Biol.">
        <title>Comparative genomic analysis of thermophilic fungi reveals convergent evolutionary adaptations and gene losses.</title>
        <authorList>
            <person name="Steindorff A.S."/>
            <person name="Aguilar-Pontes M.V."/>
            <person name="Robinson A.J."/>
            <person name="Andreopoulos B."/>
            <person name="LaButti K."/>
            <person name="Kuo A."/>
            <person name="Mondo S."/>
            <person name="Riley R."/>
            <person name="Otillar R."/>
            <person name="Haridas S."/>
            <person name="Lipzen A."/>
            <person name="Grimwood J."/>
            <person name="Schmutz J."/>
            <person name="Clum A."/>
            <person name="Reid I.D."/>
            <person name="Moisan M.C."/>
            <person name="Butler G."/>
            <person name="Nguyen T.T.M."/>
            <person name="Dewar K."/>
            <person name="Conant G."/>
            <person name="Drula E."/>
            <person name="Henrissat B."/>
            <person name="Hansel C."/>
            <person name="Singer S."/>
            <person name="Hutchinson M.I."/>
            <person name="de Vries R.P."/>
            <person name="Natvig D.O."/>
            <person name="Powell A.J."/>
            <person name="Tsang A."/>
            <person name="Grigoriev I.V."/>
        </authorList>
    </citation>
    <scope>NUCLEOTIDE SEQUENCE [LARGE SCALE GENOMIC DNA]</scope>
    <source>
        <strain evidence="2 3">CBS 494.80</strain>
    </source>
</reference>
<dbReference type="Proteomes" id="UP001595075">
    <property type="component" value="Unassembled WGS sequence"/>
</dbReference>
<dbReference type="Gene3D" id="3.30.70.3290">
    <property type="match status" value="1"/>
</dbReference>
<accession>A0ABR4CH52</accession>
<evidence type="ECO:0000259" key="1">
    <source>
        <dbReference type="SMART" id="SM00827"/>
    </source>
</evidence>
<sequence>MRATLLQQKCPKNTHFYAAMLAVGLSVRDVEKIQKTTPYGLLTSITPERRNGAEWRLKVPFAFHSSQVDAILDAFRSAAQGIIFNALKILVLSTLLGKAIAKAGIFNPQCLSRHCRGTFSFVAALESAKMDIVQDGTAWIGIGPRPVVGGLLRSNISNVTILPKLQRDKDTWKVLTSGLATLYPAGVGVNWNQYHRDFAASLSVIQLPAYNWDLKNYWMQYTEHWFRYKGGAGFLQGRQPEIFTTTSVQRLVAETIEGKMTTVIVESDPLREDLDPMFRGHRVNGVALCTPSVYADIALTVGDYLRKKNPQWARMER</sequence>
<dbReference type="InterPro" id="IPR001227">
    <property type="entry name" value="Ac_transferase_dom_sf"/>
</dbReference>
<dbReference type="InterPro" id="IPR016035">
    <property type="entry name" value="Acyl_Trfase/lysoPLipase"/>
</dbReference>
<proteinExistence type="predicted"/>
<evidence type="ECO:0000313" key="2">
    <source>
        <dbReference type="EMBL" id="KAL2069296.1"/>
    </source>
</evidence>
<keyword evidence="3" id="KW-1185">Reference proteome</keyword>
<dbReference type="PANTHER" id="PTHR43775">
    <property type="entry name" value="FATTY ACID SYNTHASE"/>
    <property type="match status" value="1"/>
</dbReference>
<dbReference type="InterPro" id="IPR042104">
    <property type="entry name" value="PKS_dehydratase_sf"/>
</dbReference>
<dbReference type="InterPro" id="IPR050091">
    <property type="entry name" value="PKS_NRPS_Biosynth_Enz"/>
</dbReference>
<dbReference type="EMBL" id="JAZHXI010000008">
    <property type="protein sequence ID" value="KAL2069296.1"/>
    <property type="molecule type" value="Genomic_DNA"/>
</dbReference>
<feature type="domain" description="Malonyl-CoA:ACP transacylase (MAT)" evidence="1">
    <location>
        <begin position="1"/>
        <end position="169"/>
    </location>
</feature>
<gene>
    <name evidence="2" type="ORF">VTL71DRAFT_15634</name>
</gene>
<dbReference type="SMART" id="SM00827">
    <property type="entry name" value="PKS_AT"/>
    <property type="match status" value="1"/>
</dbReference>
<dbReference type="PANTHER" id="PTHR43775:SF40">
    <property type="entry name" value="NORSOLORINIC ACID SYNTHASE STCA"/>
    <property type="match status" value="1"/>
</dbReference>
<dbReference type="Gene3D" id="3.10.129.110">
    <property type="entry name" value="Polyketide synthase dehydratase"/>
    <property type="match status" value="1"/>
</dbReference>